<organism evidence="1 2">
    <name type="scientific">Sphingobacterium thalpophilum</name>
    <dbReference type="NCBI Taxonomy" id="259"/>
    <lineage>
        <taxon>Bacteria</taxon>
        <taxon>Pseudomonadati</taxon>
        <taxon>Bacteroidota</taxon>
        <taxon>Sphingobacteriia</taxon>
        <taxon>Sphingobacteriales</taxon>
        <taxon>Sphingobacteriaceae</taxon>
        <taxon>Sphingobacterium</taxon>
    </lineage>
</organism>
<sequence length="30" mass="3594">MKILPRAGFFVFDSNISFYSQLKRKLMIGW</sequence>
<proteinExistence type="predicted"/>
<accession>A0A4U9VM74</accession>
<evidence type="ECO:0000313" key="1">
    <source>
        <dbReference type="EMBL" id="VTR44471.1"/>
    </source>
</evidence>
<dbReference type="EMBL" id="LR590484">
    <property type="protein sequence ID" value="VTR44471.1"/>
    <property type="molecule type" value="Genomic_DNA"/>
</dbReference>
<dbReference type="AlphaFoldDB" id="A0A4U9VM74"/>
<evidence type="ECO:0000313" key="2">
    <source>
        <dbReference type="Proteomes" id="UP000308196"/>
    </source>
</evidence>
<dbReference type="KEGG" id="stha:NCTC11429_03051"/>
<reference evidence="1 2" key="1">
    <citation type="submission" date="2019-05" db="EMBL/GenBank/DDBJ databases">
        <authorList>
            <consortium name="Pathogen Informatics"/>
        </authorList>
    </citation>
    <scope>NUCLEOTIDE SEQUENCE [LARGE SCALE GENOMIC DNA]</scope>
    <source>
        <strain evidence="1 2">NCTC11429</strain>
    </source>
</reference>
<name>A0A4U9VM74_9SPHI</name>
<gene>
    <name evidence="1" type="ORF">NCTC11429_03051</name>
</gene>
<dbReference type="STRING" id="1123265.GCA_000686625_02730"/>
<protein>
    <submittedName>
        <fullName evidence="1">Uncharacterized protein</fullName>
    </submittedName>
</protein>
<dbReference type="Proteomes" id="UP000308196">
    <property type="component" value="Chromosome"/>
</dbReference>